<dbReference type="InterPro" id="IPR024983">
    <property type="entry name" value="CHAT_dom"/>
</dbReference>
<dbReference type="GO" id="GO:0008374">
    <property type="term" value="F:O-acyltransferase activity"/>
    <property type="evidence" value="ECO:0007669"/>
    <property type="project" value="InterPro"/>
</dbReference>
<dbReference type="Pfam" id="PF02450">
    <property type="entry name" value="LCAT"/>
    <property type="match status" value="1"/>
</dbReference>
<dbReference type="Gene3D" id="3.40.50.1820">
    <property type="entry name" value="alpha/beta hydrolase"/>
    <property type="match status" value="1"/>
</dbReference>
<evidence type="ECO:0000259" key="1">
    <source>
        <dbReference type="Pfam" id="PF12770"/>
    </source>
</evidence>
<dbReference type="InterPro" id="IPR003386">
    <property type="entry name" value="LACT/PDAT_acylTrfase"/>
</dbReference>
<dbReference type="OrthoDB" id="869379at2"/>
<evidence type="ECO:0000313" key="4">
    <source>
        <dbReference type="Proteomes" id="UP000321578"/>
    </source>
</evidence>
<accession>A0A5C6ZE42</accession>
<keyword evidence="4" id="KW-1185">Reference proteome</keyword>
<dbReference type="EMBL" id="VORO01000025">
    <property type="protein sequence ID" value="TXD87383.1"/>
    <property type="molecule type" value="Genomic_DNA"/>
</dbReference>
<protein>
    <submittedName>
        <fullName evidence="3">CHAT domain-containing protein</fullName>
    </submittedName>
</protein>
<dbReference type="Pfam" id="PF24096">
    <property type="entry name" value="DUF7379"/>
    <property type="match status" value="1"/>
</dbReference>
<dbReference type="Pfam" id="PF12770">
    <property type="entry name" value="CHAT"/>
    <property type="match status" value="1"/>
</dbReference>
<dbReference type="Proteomes" id="UP000321578">
    <property type="component" value="Unassembled WGS sequence"/>
</dbReference>
<evidence type="ECO:0000259" key="2">
    <source>
        <dbReference type="Pfam" id="PF24096"/>
    </source>
</evidence>
<sequence>MIKTAKLYGNDITLSHTETALPEGLNDKFRLKRSIEVAATRSENKPIIIEFEDDDLLAIHFTDNTEWIGHPEDIQELYGKSVLENRSGKQEDYLFETQITADNQTRGFVSRAVVKLFSVFSTKAVAKVSMTQLGKSYDQKVQPHPGLYQLNADFKLEPFKKTAKTHYLLFLHGTLSTTIDAFSGLKSTGVWQEMQLLYGSNIIALEHYTLSQSPLQNALDFLLACPDDCTLDILSHSRGGLVADILAKCDHRNFDTQVGFSENELSIVYKEDKVSHKLMLSINELVISKRIKIVKIVRVAAPASGTTILSRRVDHFFNLLLNAISLAFGIRNPMYEYVKSFLLELINQKEDPEVLPGLNSMMPESVFQNMMNAADTAVVSDLFAITGDADASGINLDSLKVILANLFYQAANDLVVDTRRMLHGVQRRDGIYAFPSKGSETNHFKYFSNSNTQNAILEALLASENKPALSYTKMVHSAADRGVVLDLFSMDGFSLKPKNITRDVVIIVPGIMGSTLATNNEDRWVSFSNLNKGTIASDLNISATNVEASGIIKKYYAKMGAHFEANHDVITLEFDWRKSVKSAAVALKELLDSLSQLSIGVNIVAHSMGGLVVRQCMMSHKPTWELFSKNKNNKFIMLGTPWLGSYLIMEVLTGHSKRVKQLAAIDFKNSKKDLLKIFWKYPGVFELMPIEMHSKRAFWETQFWDELNEKAKLEVMPPAEKNTRALKDFEDFRTEVISFLDHLDKEDNDGFFKNIFYICGKANETVFDYTFKSRFLSKNEKLVYKATSYGDGSVTWQSGIPKQLKGSKNLYYANTSHGDLANETYIFEGIADIITSGSTLKLSANSPASRSGEIISEVHEYAEPLGNKTAVLDAIFNVEQPTEPVAELITVTVVNGDLKVASYPVLVGHFYMDMILSAEKALDGYLNNRLSQRLDIGYYPGRVGESEVFFNLKTQPKGAIVCGMGDSDKLTTFLVAKTVKMATLKYAMFMRDNYTLPEAKRYANGISVILIGIGYGKLPIEDSIKGILLGVSAANTYIKEKGEGLKLIKDIEVINYYESIASQAYFSLNRIKDNDNRILINLKKGILRRTGAKKKQLFGDSQYNWWYNLHINSIVKQAETTTEPNKVVGFNYYATNGTARVEQEMIGIGLDRINLLLEDKAYQFIWNKRLSKTLFEMLIPNDFKDIFRNQTNMIIKMDRQSAQLPWELLHDPETDETPASVSSSFIRQLVAESPDDFDKVALSNNNAFVVGDPLYENENLPQLPAAKAEAEWLNGQLTRFGFTSNVLLNSTATTIMMELFNKDYKIMHFSGHGLYAPEKGEVGIAIGNGICIDPAMIKQLGYVPEFVFINCCYSGAVNAADDNYSKQRYKLAANVGTQLIEMGVKAIVISGWAVDDAAAKTFAEAFYNKMFEGYNFGMAVQKARMACYQLHKSTNTWGAYQCYGNQFYQFDSRMKTKKEDLEYVISSQVYTDLDNLLIAIRDQKYNTVATLTKLEFYLEKVQNANLLDASVLEKEAMIYNELGYSEIAYQKFKDLFQYTSGNFSIEALEQYCIIKTNRIQKETLLEDLHEIEFLTLIGKNPSRLNIVGNAYKIASKLLDTNKERIEYLKKAFTFYEDSYKASSDPYSGEALDAMSNLIFIGHILELLGDDKLLDRINKSNAFESIVDVKTYLQDFHQELESFDKTDLDVSVLIGMAEANYGLMLLDSKFKPSIEIEIIDRFKHVFRLLYSPRYIKYEIIQIEFLLFYIKDEVIKKQLEAIKLEVQQLLN</sequence>
<dbReference type="InterPro" id="IPR029058">
    <property type="entry name" value="AB_hydrolase_fold"/>
</dbReference>
<proteinExistence type="predicted"/>
<reference evidence="3 4" key="1">
    <citation type="submission" date="2019-08" db="EMBL/GenBank/DDBJ databases">
        <title>Genomes of Subsaximicrobium wynnwilliamsii strains.</title>
        <authorList>
            <person name="Bowman J.P."/>
        </authorList>
    </citation>
    <scope>NUCLEOTIDE SEQUENCE [LARGE SCALE GENOMIC DNA]</scope>
    <source>
        <strain evidence="3 4">2-80-2</strain>
    </source>
</reference>
<dbReference type="Gene3D" id="3.40.50.1460">
    <property type="match status" value="1"/>
</dbReference>
<dbReference type="SUPFAM" id="SSF53474">
    <property type="entry name" value="alpha/beta-Hydrolases"/>
    <property type="match status" value="1"/>
</dbReference>
<feature type="domain" description="CHAT" evidence="1">
    <location>
        <begin position="1169"/>
        <end position="1445"/>
    </location>
</feature>
<gene>
    <name evidence="3" type="ORF">ESY86_17070</name>
</gene>
<evidence type="ECO:0000313" key="3">
    <source>
        <dbReference type="EMBL" id="TXD87383.1"/>
    </source>
</evidence>
<dbReference type="GO" id="GO:0006629">
    <property type="term" value="P:lipid metabolic process"/>
    <property type="evidence" value="ECO:0007669"/>
    <property type="project" value="InterPro"/>
</dbReference>
<dbReference type="RefSeq" id="WP_147087942.1">
    <property type="nucleotide sequence ID" value="NZ_VORM01000007.1"/>
</dbReference>
<organism evidence="3 4">
    <name type="scientific">Subsaximicrobium wynnwilliamsii</name>
    <dbReference type="NCBI Taxonomy" id="291179"/>
    <lineage>
        <taxon>Bacteria</taxon>
        <taxon>Pseudomonadati</taxon>
        <taxon>Bacteroidota</taxon>
        <taxon>Flavobacteriia</taxon>
        <taxon>Flavobacteriales</taxon>
        <taxon>Flavobacteriaceae</taxon>
        <taxon>Subsaximicrobium</taxon>
    </lineage>
</organism>
<dbReference type="InterPro" id="IPR055803">
    <property type="entry name" value="DUF7379"/>
</dbReference>
<comment type="caution">
    <text evidence="3">The sequence shown here is derived from an EMBL/GenBank/DDBJ whole genome shotgun (WGS) entry which is preliminary data.</text>
</comment>
<dbReference type="PANTHER" id="PTHR11440">
    <property type="entry name" value="LECITHIN-CHOLESTEROL ACYLTRANSFERASE-RELATED"/>
    <property type="match status" value="1"/>
</dbReference>
<name>A0A5C6ZE42_9FLAO</name>
<feature type="domain" description="DUF7379" evidence="2">
    <location>
        <begin position="168"/>
        <end position="248"/>
    </location>
</feature>